<evidence type="ECO:0000313" key="6">
    <source>
        <dbReference type="EMBL" id="TDP72802.1"/>
    </source>
</evidence>
<reference evidence="6 7" key="1">
    <citation type="submission" date="2019-03" db="EMBL/GenBank/DDBJ databases">
        <title>Genomic Encyclopedia of Type Strains, Phase IV (KMG-IV): sequencing the most valuable type-strain genomes for metagenomic binning, comparative biology and taxonomic classification.</title>
        <authorList>
            <person name="Goeker M."/>
        </authorList>
    </citation>
    <scope>NUCLEOTIDE SEQUENCE [LARGE SCALE GENOMIC DNA]</scope>
    <source>
        <strain evidence="6 7">DSM 16998</strain>
    </source>
</reference>
<dbReference type="AlphaFoldDB" id="A0A4R6QQJ9"/>
<organism evidence="6 7">
    <name type="scientific">Roseateles toxinivorans</name>
    <dbReference type="NCBI Taxonomy" id="270368"/>
    <lineage>
        <taxon>Bacteria</taxon>
        <taxon>Pseudomonadati</taxon>
        <taxon>Pseudomonadota</taxon>
        <taxon>Betaproteobacteria</taxon>
        <taxon>Burkholderiales</taxon>
        <taxon>Sphaerotilaceae</taxon>
        <taxon>Roseateles</taxon>
    </lineage>
</organism>
<dbReference type="CDD" id="cd07109">
    <property type="entry name" value="ALDH_AAS00426"/>
    <property type="match status" value="1"/>
</dbReference>
<dbReference type="PROSITE" id="PS00070">
    <property type="entry name" value="ALDEHYDE_DEHYDR_CYS"/>
    <property type="match status" value="1"/>
</dbReference>
<evidence type="ECO:0000256" key="1">
    <source>
        <dbReference type="ARBA" id="ARBA00009986"/>
    </source>
</evidence>
<dbReference type="InterPro" id="IPR016162">
    <property type="entry name" value="Ald_DH_N"/>
</dbReference>
<dbReference type="EMBL" id="SNXS01000002">
    <property type="protein sequence ID" value="TDP72802.1"/>
    <property type="molecule type" value="Genomic_DNA"/>
</dbReference>
<accession>A0A4R6QQJ9</accession>
<evidence type="ECO:0000256" key="2">
    <source>
        <dbReference type="ARBA" id="ARBA00023002"/>
    </source>
</evidence>
<dbReference type="InterPro" id="IPR016160">
    <property type="entry name" value="Ald_DH_CS_CYS"/>
</dbReference>
<dbReference type="GO" id="GO:0016620">
    <property type="term" value="F:oxidoreductase activity, acting on the aldehyde or oxo group of donors, NAD or NADP as acceptor"/>
    <property type="evidence" value="ECO:0007669"/>
    <property type="project" value="InterPro"/>
</dbReference>
<dbReference type="InterPro" id="IPR029510">
    <property type="entry name" value="Ald_DH_CS_GLU"/>
</dbReference>
<sequence>MKTLAPQQNLIAGERYAAASGATIEVLDPSDGQVFTTLPRSDARDVDAAVQAARAAFHGAWGRQTATERGRILSRLSALILQHHDELAELECGDTGKPMQQARADITACARYFEYYGGAADKLHGETIPYAQGSTVIAMRVPHGVTGHIIPWNYPAQIFGRSVGGALAAGNACVVKPAEDACLTPLRIAALALEAGLPPGALNIVCGLGIEAGAALAAHTGISHISFTGSPQTGTAVAQAAAVNHVPVTLELGGKSPQILFADADLDKAIPVVVNAIVQNAGQTCAAGSRVLIARSIYADVMGRLKARFEALNTGAGIANLDCGPLINRRQLNRVASMIEAATSDGIRVAARAKLAADAPAGGFFFPPMLLDAVPAQHPVAQGEVFGPVLAAFAFDTEDEAIELANGTPFGLTAAVWTRDGALQLRAAQRIEAGQVFINNYGAGGGIELPFGGMKHSGYGREKAFEGLRSFTTIKTIAIQHG</sequence>
<evidence type="ECO:0000313" key="7">
    <source>
        <dbReference type="Proteomes" id="UP000295361"/>
    </source>
</evidence>
<dbReference type="PANTHER" id="PTHR11699">
    <property type="entry name" value="ALDEHYDE DEHYDROGENASE-RELATED"/>
    <property type="match status" value="1"/>
</dbReference>
<comment type="similarity">
    <text evidence="1 4">Belongs to the aldehyde dehydrogenase family.</text>
</comment>
<evidence type="ECO:0000259" key="5">
    <source>
        <dbReference type="Pfam" id="PF00171"/>
    </source>
</evidence>
<dbReference type="Gene3D" id="3.40.605.10">
    <property type="entry name" value="Aldehyde Dehydrogenase, Chain A, domain 1"/>
    <property type="match status" value="1"/>
</dbReference>
<dbReference type="InterPro" id="IPR015590">
    <property type="entry name" value="Aldehyde_DH_dom"/>
</dbReference>
<dbReference type="InterPro" id="IPR016161">
    <property type="entry name" value="Ald_DH/histidinol_DH"/>
</dbReference>
<evidence type="ECO:0000256" key="4">
    <source>
        <dbReference type="RuleBase" id="RU003345"/>
    </source>
</evidence>
<protein>
    <submittedName>
        <fullName evidence="6">Aldehyde dehydrogenase (NAD+)/betaine-aldehyde dehydrogenase</fullName>
    </submittedName>
</protein>
<keyword evidence="7" id="KW-1185">Reference proteome</keyword>
<keyword evidence="2 4" id="KW-0560">Oxidoreductase</keyword>
<dbReference type="SUPFAM" id="SSF53720">
    <property type="entry name" value="ALDH-like"/>
    <property type="match status" value="1"/>
</dbReference>
<dbReference type="InterPro" id="IPR016163">
    <property type="entry name" value="Ald_DH_C"/>
</dbReference>
<dbReference type="FunFam" id="3.40.605.10:FF:000007">
    <property type="entry name" value="NAD/NADP-dependent betaine aldehyde dehydrogenase"/>
    <property type="match status" value="1"/>
</dbReference>
<dbReference type="Pfam" id="PF00171">
    <property type="entry name" value="Aldedh"/>
    <property type="match status" value="1"/>
</dbReference>
<feature type="active site" evidence="3">
    <location>
        <position position="251"/>
    </location>
</feature>
<comment type="caution">
    <text evidence="6">The sequence shown here is derived from an EMBL/GenBank/DDBJ whole genome shotgun (WGS) entry which is preliminary data.</text>
</comment>
<feature type="domain" description="Aldehyde dehydrogenase" evidence="5">
    <location>
        <begin position="19"/>
        <end position="477"/>
    </location>
</feature>
<dbReference type="InParanoid" id="A0A4R6QQJ9"/>
<proteinExistence type="inferred from homology"/>
<dbReference type="Gene3D" id="3.40.309.10">
    <property type="entry name" value="Aldehyde Dehydrogenase, Chain A, domain 2"/>
    <property type="match status" value="1"/>
</dbReference>
<name>A0A4R6QQJ9_9BURK</name>
<dbReference type="Proteomes" id="UP000295361">
    <property type="component" value="Unassembled WGS sequence"/>
</dbReference>
<evidence type="ECO:0000256" key="3">
    <source>
        <dbReference type="PROSITE-ProRule" id="PRU10007"/>
    </source>
</evidence>
<dbReference type="PROSITE" id="PS00687">
    <property type="entry name" value="ALDEHYDE_DEHYDR_GLU"/>
    <property type="match status" value="1"/>
</dbReference>
<gene>
    <name evidence="6" type="ORF">DES47_102547</name>
</gene>